<dbReference type="OrthoDB" id="9789109at2"/>
<keyword evidence="2" id="KW-1185">Reference proteome</keyword>
<dbReference type="RefSeq" id="WP_114186148.1">
    <property type="nucleotide sequence ID" value="NZ_BJYU01000015.1"/>
</dbReference>
<dbReference type="InterPro" id="IPR007438">
    <property type="entry name" value="DUF488"/>
</dbReference>
<accession>A0A512BP08</accession>
<dbReference type="PANTHER" id="PTHR39337">
    <property type="entry name" value="BLR5642 PROTEIN"/>
    <property type="match status" value="1"/>
</dbReference>
<evidence type="ECO:0000313" key="1">
    <source>
        <dbReference type="EMBL" id="GEO13683.1"/>
    </source>
</evidence>
<dbReference type="AlphaFoldDB" id="A0A512BP08"/>
<evidence type="ECO:0000313" key="2">
    <source>
        <dbReference type="Proteomes" id="UP000321085"/>
    </source>
</evidence>
<dbReference type="InterPro" id="IPR014519">
    <property type="entry name" value="UCP024492"/>
</dbReference>
<gene>
    <name evidence="1" type="ORF">MAE02_13790</name>
</gene>
<protein>
    <recommendedName>
        <fullName evidence="3">DNA repair protein</fullName>
    </recommendedName>
</protein>
<organism evidence="1 2">
    <name type="scientific">Microvirga aerophila</name>
    <dbReference type="NCBI Taxonomy" id="670291"/>
    <lineage>
        <taxon>Bacteria</taxon>
        <taxon>Pseudomonadati</taxon>
        <taxon>Pseudomonadota</taxon>
        <taxon>Alphaproteobacteria</taxon>
        <taxon>Hyphomicrobiales</taxon>
        <taxon>Methylobacteriaceae</taxon>
        <taxon>Microvirga</taxon>
    </lineage>
</organism>
<comment type="caution">
    <text evidence="1">The sequence shown here is derived from an EMBL/GenBank/DDBJ whole genome shotgun (WGS) entry which is preliminary data.</text>
</comment>
<sequence>MANPFYTIGHSTRSIPEFVELLREANVRLVVDVRTIPRSRTNPQFNRDALPESLASYQIGYEHIAELGGLRGRQRSAEPSPNGFWENTSFRNYADYALTGRFREGIDRLTDLGGWSVTAIMCAEAVWWRCHRRIIADYLLASGRAVFHILGPGKIEPASMTPVARLTTAGIVYAGLPEPDPPRGAGVASRHKS</sequence>
<dbReference type="Proteomes" id="UP000321085">
    <property type="component" value="Unassembled WGS sequence"/>
</dbReference>
<reference evidence="1 2" key="1">
    <citation type="submission" date="2019-07" db="EMBL/GenBank/DDBJ databases">
        <title>Whole genome shotgun sequence of Microvirga aerophila NBRC 106136.</title>
        <authorList>
            <person name="Hosoyama A."/>
            <person name="Uohara A."/>
            <person name="Ohji S."/>
            <person name="Ichikawa N."/>
        </authorList>
    </citation>
    <scope>NUCLEOTIDE SEQUENCE [LARGE SCALE GENOMIC DNA]</scope>
    <source>
        <strain evidence="1 2">NBRC 106136</strain>
    </source>
</reference>
<dbReference type="EMBL" id="BJYU01000015">
    <property type="protein sequence ID" value="GEO13683.1"/>
    <property type="molecule type" value="Genomic_DNA"/>
</dbReference>
<dbReference type="PIRSF" id="PIRSF024492">
    <property type="entry name" value="UCP024492"/>
    <property type="match status" value="1"/>
</dbReference>
<name>A0A512BP08_9HYPH</name>
<dbReference type="PANTHER" id="PTHR39337:SF1">
    <property type="entry name" value="BLR5642 PROTEIN"/>
    <property type="match status" value="1"/>
</dbReference>
<proteinExistence type="predicted"/>
<evidence type="ECO:0008006" key="3">
    <source>
        <dbReference type="Google" id="ProtNLM"/>
    </source>
</evidence>
<dbReference type="Pfam" id="PF04343">
    <property type="entry name" value="DUF488"/>
    <property type="match status" value="1"/>
</dbReference>